<name>A0ABR8DR62_9NOSO</name>
<reference evidence="1 2" key="1">
    <citation type="journal article" date="2020" name="ISME J.">
        <title>Comparative genomics reveals insights into cyanobacterial evolution and habitat adaptation.</title>
        <authorList>
            <person name="Chen M.Y."/>
            <person name="Teng W.K."/>
            <person name="Zhao L."/>
            <person name="Hu C.X."/>
            <person name="Zhou Y.K."/>
            <person name="Han B.P."/>
            <person name="Song L.R."/>
            <person name="Shu W.S."/>
        </authorList>
    </citation>
    <scope>NUCLEOTIDE SEQUENCE [LARGE SCALE GENOMIC DNA]</scope>
    <source>
        <strain evidence="1 2">FACHB-838</strain>
    </source>
</reference>
<evidence type="ECO:0000313" key="2">
    <source>
        <dbReference type="Proteomes" id="UP000623440"/>
    </source>
</evidence>
<evidence type="ECO:0008006" key="3">
    <source>
        <dbReference type="Google" id="ProtNLM"/>
    </source>
</evidence>
<comment type="caution">
    <text evidence="1">The sequence shown here is derived from an EMBL/GenBank/DDBJ whole genome shotgun (WGS) entry which is preliminary data.</text>
</comment>
<evidence type="ECO:0000313" key="1">
    <source>
        <dbReference type="EMBL" id="MBD2531395.1"/>
    </source>
</evidence>
<dbReference type="Proteomes" id="UP000623440">
    <property type="component" value="Unassembled WGS sequence"/>
</dbReference>
<sequence>MEVIFWDFDRRDIKSVGVARYMHRLSTTSCTYANADSDRSKSCYNRLIKDKIRIKILKLLATADKKSNILEKIDDFLELLRAIIYTGD</sequence>
<protein>
    <recommendedName>
        <fullName evidence="3">ArsR family transcriptional regulator</fullName>
    </recommendedName>
</protein>
<accession>A0ABR8DR62</accession>
<gene>
    <name evidence="1" type="ORF">H6G97_18110</name>
</gene>
<dbReference type="RefSeq" id="WP_190942090.1">
    <property type="nucleotide sequence ID" value="NZ_JACJSI010000034.1"/>
</dbReference>
<organism evidence="1 2">
    <name type="scientific">Nostoc flagelliforme FACHB-838</name>
    <dbReference type="NCBI Taxonomy" id="2692904"/>
    <lineage>
        <taxon>Bacteria</taxon>
        <taxon>Bacillati</taxon>
        <taxon>Cyanobacteriota</taxon>
        <taxon>Cyanophyceae</taxon>
        <taxon>Nostocales</taxon>
        <taxon>Nostocaceae</taxon>
        <taxon>Nostoc</taxon>
    </lineage>
</organism>
<keyword evidence="2" id="KW-1185">Reference proteome</keyword>
<proteinExistence type="predicted"/>
<dbReference type="EMBL" id="JACJSI010000034">
    <property type="protein sequence ID" value="MBD2531395.1"/>
    <property type="molecule type" value="Genomic_DNA"/>
</dbReference>